<geneLocation type="plasmid" evidence="1">
    <name>pN1863-HI2</name>
</geneLocation>
<dbReference type="EC" id="2.1.1.72" evidence="1"/>
<reference evidence="1" key="1">
    <citation type="submission" date="2017-06" db="EMBL/GenBank/DDBJ databases">
        <title>Complete sequence of pN1863-HI2.</title>
        <authorList>
            <person name="Jiang X."/>
            <person name="Feng J."/>
            <person name="Zeng L."/>
            <person name="Zhang D."/>
            <person name="Zhan Z."/>
            <person name="Zhao Y."/>
            <person name="Luo W."/>
            <person name="Zhou D."/>
        </authorList>
    </citation>
    <scope>NUCLEOTIDE SEQUENCE</scope>
    <source>
        <strain evidence="1">N1863</strain>
        <plasmid evidence="1">pN1863-HI2</plasmid>
    </source>
</reference>
<evidence type="ECO:0000313" key="1">
    <source>
        <dbReference type="EMBL" id="AVE24934.1"/>
    </source>
</evidence>
<sequence length="60" mass="6615">MLVDAHRKGAAVAISNSLTPFTLGLYEERGFVIHRLSAYRSVGSKPNTRKTETEILAVLK</sequence>
<dbReference type="AlphaFoldDB" id="A0A2L1KR16"/>
<accession>A0A2L1KR16</accession>
<dbReference type="Gene3D" id="3.40.50.150">
    <property type="entry name" value="Vaccinia Virus protein VP39"/>
    <property type="match status" value="1"/>
</dbReference>
<protein>
    <submittedName>
        <fullName evidence="1">Methyl-directed repair DNA adenine methylase</fullName>
        <ecNumber evidence="1">2.1.1.72</ecNumber>
    </submittedName>
</protein>
<dbReference type="GO" id="GO:0032259">
    <property type="term" value="P:methylation"/>
    <property type="evidence" value="ECO:0007669"/>
    <property type="project" value="UniProtKB-KW"/>
</dbReference>
<keyword evidence="1" id="KW-0614">Plasmid</keyword>
<dbReference type="InterPro" id="IPR029063">
    <property type="entry name" value="SAM-dependent_MTases_sf"/>
</dbReference>
<proteinExistence type="predicted"/>
<name>A0A2L1KR16_ENTCL</name>
<keyword evidence="1" id="KW-0808">Transferase</keyword>
<organism evidence="1">
    <name type="scientific">Enterobacter cloacae</name>
    <dbReference type="NCBI Taxonomy" id="550"/>
    <lineage>
        <taxon>Bacteria</taxon>
        <taxon>Pseudomonadati</taxon>
        <taxon>Pseudomonadota</taxon>
        <taxon>Gammaproteobacteria</taxon>
        <taxon>Enterobacterales</taxon>
        <taxon>Enterobacteriaceae</taxon>
        <taxon>Enterobacter</taxon>
        <taxon>Enterobacter cloacae complex</taxon>
    </lineage>
</organism>
<dbReference type="EMBL" id="MF344583">
    <property type="protein sequence ID" value="AVE24934.1"/>
    <property type="molecule type" value="Genomic_DNA"/>
</dbReference>
<dbReference type="GO" id="GO:0009007">
    <property type="term" value="F:site-specific DNA-methyltransferase (adenine-specific) activity"/>
    <property type="evidence" value="ECO:0007669"/>
    <property type="project" value="UniProtKB-EC"/>
</dbReference>
<keyword evidence="1" id="KW-0489">Methyltransferase</keyword>